<evidence type="ECO:0000313" key="26">
    <source>
        <dbReference type="Proteomes" id="UP001152759"/>
    </source>
</evidence>
<comment type="function">
    <text evidence="17">Involved in mitotic DNA repair and meiotic recombination. Functions in the recombinational DNA repair pathway. Essential for interhomolog gene conversion (GC), but may have a less important role in intersister GC than spn-A/Rad51. In the presence of DNA, spn-A/Rad51 enhances the ATPase activity of okr/Rad54.</text>
</comment>
<dbReference type="AlphaFoldDB" id="A0A9P0AJD5"/>
<evidence type="ECO:0000256" key="6">
    <source>
        <dbReference type="ARBA" id="ARBA00022741"/>
    </source>
</evidence>
<proteinExistence type="inferred from homology"/>
<evidence type="ECO:0000313" key="25">
    <source>
        <dbReference type="EMBL" id="CAH0391975.1"/>
    </source>
</evidence>
<dbReference type="GO" id="GO:0005634">
    <property type="term" value="C:nucleus"/>
    <property type="evidence" value="ECO:0007669"/>
    <property type="project" value="UniProtKB-SubCell"/>
</dbReference>
<organism evidence="25 26">
    <name type="scientific">Bemisia tabaci</name>
    <name type="common">Sweetpotato whitefly</name>
    <name type="synonym">Aleurodes tabaci</name>
    <dbReference type="NCBI Taxonomy" id="7038"/>
    <lineage>
        <taxon>Eukaryota</taxon>
        <taxon>Metazoa</taxon>
        <taxon>Ecdysozoa</taxon>
        <taxon>Arthropoda</taxon>
        <taxon>Hexapoda</taxon>
        <taxon>Insecta</taxon>
        <taxon>Pterygota</taxon>
        <taxon>Neoptera</taxon>
        <taxon>Paraneoptera</taxon>
        <taxon>Hemiptera</taxon>
        <taxon>Sternorrhyncha</taxon>
        <taxon>Aleyrodoidea</taxon>
        <taxon>Aleyrodidae</taxon>
        <taxon>Aleyrodinae</taxon>
        <taxon>Bemisia</taxon>
    </lineage>
</organism>
<evidence type="ECO:0000256" key="18">
    <source>
        <dbReference type="ARBA" id="ARBA00029956"/>
    </source>
</evidence>
<name>A0A9P0AJD5_BEMTA</name>
<keyword evidence="5" id="KW-0132">Cell division</keyword>
<evidence type="ECO:0000256" key="12">
    <source>
        <dbReference type="ARBA" id="ARBA00023125"/>
    </source>
</evidence>
<dbReference type="SMART" id="SM00490">
    <property type="entry name" value="HELICc"/>
    <property type="match status" value="1"/>
</dbReference>
<evidence type="ECO:0000256" key="17">
    <source>
        <dbReference type="ARBA" id="ARBA00024776"/>
    </source>
</evidence>
<dbReference type="InterPro" id="IPR058951">
    <property type="entry name" value="WHD_Rad26_CSB-like"/>
</dbReference>
<keyword evidence="6" id="KW-0547">Nucleotide-binding</keyword>
<keyword evidence="10" id="KW-0347">Helicase</keyword>
<keyword evidence="15" id="KW-0469">Meiosis</keyword>
<dbReference type="CDD" id="cd18000">
    <property type="entry name" value="DEXHc_ERCC6"/>
    <property type="match status" value="1"/>
</dbReference>
<evidence type="ECO:0000256" key="19">
    <source>
        <dbReference type="ARBA" id="ARBA00071998"/>
    </source>
</evidence>
<feature type="domain" description="Helicase ATP-binding" evidence="23">
    <location>
        <begin position="391"/>
        <end position="565"/>
    </location>
</feature>
<dbReference type="InterPro" id="IPR050496">
    <property type="entry name" value="SNF2_RAD54_helicase_repair"/>
</dbReference>
<dbReference type="CDD" id="cd22254">
    <property type="entry name" value="CSB_WHD"/>
    <property type="match status" value="1"/>
</dbReference>
<evidence type="ECO:0000259" key="24">
    <source>
        <dbReference type="PROSITE" id="PS51194"/>
    </source>
</evidence>
<evidence type="ECO:0000256" key="13">
    <source>
        <dbReference type="ARBA" id="ARBA00023204"/>
    </source>
</evidence>
<evidence type="ECO:0000256" key="14">
    <source>
        <dbReference type="ARBA" id="ARBA00023242"/>
    </source>
</evidence>
<dbReference type="InterPro" id="IPR049730">
    <property type="entry name" value="SNF2/RAD54-like_C"/>
</dbReference>
<dbReference type="Proteomes" id="UP001152759">
    <property type="component" value="Chromosome 6"/>
</dbReference>
<sequence>MATAVEVIMDSAASECQASTSQIKEEVHSEDEETGKPKFSVDRSAISAIAQPDLAPELQDLNLSVYDQDVFEAAVLKQVDDALEREEAQKKVKIKKVVKNEVKKEEGELSDENEEDEKGENEGSDLNAGFVRPSNQLFSTNETGTETEAEKQIRLGEITPFGTSIDGPSKSSKKPEMSAFEKYLQDQEKLRAKKPIPKKAKTVVERSKDPLQRSVLNRSGTKKKRKKKEKLGTTKKAYCPYSESDPMASETSTMYLNEESGSEYVPTSSDASSDEEAKSYAALKESESKRPKPQRPVKKRRRIEYVSDSSVHTDDSFSDSDDDSKSKKRKYAKELDDGDEFVYERRYRKWKKSPEAAEREENLHKFDDFAIPQEIWDRLYNYQKVGVRWMWELDQKKCGGILGDEMGLGKTIQIIAFLTGIHYSQLRNKHTMKRGLGPSIIVCPTTVMHQWVCEFHKWAPHFRVAILHESGSFIGKKANLIADINNSRGIIVTSYSGIVQHKDEILDRRWHYIILDEGHKIRNPDAKVTLTVKQLRTPHRLILSGSPMQNNLQELWSLFDFIFPGKLGTLPTFLAEFATPIVQGGYANASQVQVQTAFKCATVLKDTITPFLLRRMKCDVQSHIELPEKNEQVLFCRLTDIQRDLYQNYVNSQEVGRILQGNMKIFVGLINLRKICNHPDLYSGGPKLLVGESEDNIPEEESYGHWSKSGKMIVVNTLLKIWHKQGHRVLLFTQSRQMLCIMESFLIRNDYTFLKLDGGTSISARQPLINKFNQDKSYFAMLLTTRVGGLGVNLTGANRVLIYDPDWNPATDTQARERAWRIGQSQKVTVYRLITAGTVEEKMYHRQIFKQFLCNKVLKDPRQRRFFKSNDLYELFTLKETTGEREKTETSAIFAGTGSEVKYSQVKSNYRKAKEKLAKESMKPVDPVITFSESKIEQMKRLAQELSKKLGQTSAKSDSNPEGDGSSSTTVAEKPSSSGQDSKVGKDSYCDKIEGSDNDVIAGKSDESSSSHKVCSPKKSGDPNPSEASSSREHRKKHKHKHKHKRRDIKFEGEEVPYLVGLGDYKAGTEEEEKEKSRKDDDYVLTKLFSKTGLQTAMQHDTIMGGGPADYALVEGEAERVAKQAVEALQKSRSQCWGADSGVPTWTGQSGLIKSSIVSSIKKIGTTSGAMSSADLLNKIRERNGDVKASSKELDLLNDIRYFIASNSGITTTDELIKKFEKQLPVDVTPLFKSLLTQICTFNRGANQKGYWRLKPEFK</sequence>
<dbReference type="EMBL" id="OU963867">
    <property type="protein sequence ID" value="CAH0391975.1"/>
    <property type="molecule type" value="Genomic_DNA"/>
</dbReference>
<feature type="compositionally biased region" description="Basic residues" evidence="22">
    <location>
        <begin position="291"/>
        <end position="302"/>
    </location>
</feature>
<keyword evidence="9" id="KW-0378">Hydrolase</keyword>
<evidence type="ECO:0000256" key="9">
    <source>
        <dbReference type="ARBA" id="ARBA00022801"/>
    </source>
</evidence>
<evidence type="ECO:0000259" key="23">
    <source>
        <dbReference type="PROSITE" id="PS51192"/>
    </source>
</evidence>
<dbReference type="InterPro" id="IPR038718">
    <property type="entry name" value="SNF2-like_sf"/>
</dbReference>
<dbReference type="Gene3D" id="3.40.50.300">
    <property type="entry name" value="P-loop containing nucleotide triphosphate hydrolases"/>
    <property type="match status" value="1"/>
</dbReference>
<reference evidence="25" key="1">
    <citation type="submission" date="2021-12" db="EMBL/GenBank/DDBJ databases">
        <authorList>
            <person name="King R."/>
        </authorList>
    </citation>
    <scope>NUCLEOTIDE SEQUENCE</scope>
</reference>
<feature type="region of interest" description="Disordered" evidence="22">
    <location>
        <begin position="9"/>
        <end position="39"/>
    </location>
</feature>
<feature type="region of interest" description="Disordered" evidence="22">
    <location>
        <begin position="102"/>
        <end position="331"/>
    </location>
</feature>
<evidence type="ECO:0000256" key="16">
    <source>
        <dbReference type="ARBA" id="ARBA00023306"/>
    </source>
</evidence>
<dbReference type="GO" id="GO:0051321">
    <property type="term" value="P:meiotic cell cycle"/>
    <property type="evidence" value="ECO:0007669"/>
    <property type="project" value="UniProtKB-KW"/>
</dbReference>
<dbReference type="InterPro" id="IPR014001">
    <property type="entry name" value="Helicase_ATP-bd"/>
</dbReference>
<keyword evidence="16" id="KW-0131">Cell cycle</keyword>
<dbReference type="InterPro" id="IPR000330">
    <property type="entry name" value="SNF2_N"/>
</dbReference>
<comment type="similarity">
    <text evidence="2">Belongs to the SNF2/RAD54 helicase family.</text>
</comment>
<protein>
    <recommendedName>
        <fullName evidence="19">DNA excision repair protein ERCC-6</fullName>
    </recommendedName>
    <alternativeName>
        <fullName evidence="20">ATP-dependent helicase ERCC6</fullName>
    </alternativeName>
    <alternativeName>
        <fullName evidence="21">Cockayne syndrome protein CSB</fullName>
    </alternativeName>
    <alternativeName>
        <fullName evidence="4">DNA repair and recombination protein RAD54-like</fullName>
    </alternativeName>
    <alternativeName>
        <fullName evidence="18">Protein okra</fullName>
    </alternativeName>
</protein>
<dbReference type="PROSITE" id="PS51192">
    <property type="entry name" value="HELICASE_ATP_BIND_1"/>
    <property type="match status" value="1"/>
</dbReference>
<evidence type="ECO:0000256" key="2">
    <source>
        <dbReference type="ARBA" id="ARBA00007025"/>
    </source>
</evidence>
<keyword evidence="12" id="KW-0238">DNA-binding</keyword>
<dbReference type="SUPFAM" id="SSF52540">
    <property type="entry name" value="P-loop containing nucleoside triphosphate hydrolases"/>
    <property type="match status" value="2"/>
</dbReference>
<feature type="compositionally biased region" description="Basic and acidic residues" evidence="22">
    <location>
        <begin position="202"/>
        <end position="211"/>
    </location>
</feature>
<evidence type="ECO:0000256" key="21">
    <source>
        <dbReference type="ARBA" id="ARBA00079118"/>
    </source>
</evidence>
<accession>A0A9P0AJD5</accession>
<evidence type="ECO:0000256" key="11">
    <source>
        <dbReference type="ARBA" id="ARBA00022840"/>
    </source>
</evidence>
<dbReference type="GO" id="GO:0051301">
    <property type="term" value="P:cell division"/>
    <property type="evidence" value="ECO:0007669"/>
    <property type="project" value="UniProtKB-KW"/>
</dbReference>
<dbReference type="PANTHER" id="PTHR45629">
    <property type="entry name" value="SNF2/RAD54 FAMILY MEMBER"/>
    <property type="match status" value="1"/>
</dbReference>
<dbReference type="PROSITE" id="PS51194">
    <property type="entry name" value="HELICASE_CTER"/>
    <property type="match status" value="1"/>
</dbReference>
<keyword evidence="11" id="KW-0067">ATP-binding</keyword>
<feature type="compositionally biased region" description="Polar residues" evidence="22">
    <location>
        <begin position="133"/>
        <end position="146"/>
    </location>
</feature>
<evidence type="ECO:0000256" key="20">
    <source>
        <dbReference type="ARBA" id="ARBA00076356"/>
    </source>
</evidence>
<keyword evidence="8" id="KW-0498">Mitosis</keyword>
<feature type="compositionally biased region" description="Acidic residues" evidence="22">
    <location>
        <begin position="108"/>
        <end position="123"/>
    </location>
</feature>
<dbReference type="Pfam" id="PF25875">
    <property type="entry name" value="WHD_Rad26_CSB"/>
    <property type="match status" value="1"/>
</dbReference>
<dbReference type="GO" id="GO:0005524">
    <property type="term" value="F:ATP binding"/>
    <property type="evidence" value="ECO:0007669"/>
    <property type="project" value="UniProtKB-KW"/>
</dbReference>
<dbReference type="CDD" id="cd18793">
    <property type="entry name" value="SF2_C_SNF"/>
    <property type="match status" value="1"/>
</dbReference>
<evidence type="ECO:0000256" key="1">
    <source>
        <dbReference type="ARBA" id="ARBA00004123"/>
    </source>
</evidence>
<evidence type="ECO:0000256" key="15">
    <source>
        <dbReference type="ARBA" id="ARBA00023254"/>
    </source>
</evidence>
<dbReference type="GO" id="GO:0004386">
    <property type="term" value="F:helicase activity"/>
    <property type="evidence" value="ECO:0007669"/>
    <property type="project" value="UniProtKB-KW"/>
</dbReference>
<evidence type="ECO:0000256" key="8">
    <source>
        <dbReference type="ARBA" id="ARBA00022776"/>
    </source>
</evidence>
<dbReference type="FunFam" id="3.40.50.10810:FF:000042">
    <property type="entry name" value="SNF2 family helicase-like protein"/>
    <property type="match status" value="1"/>
</dbReference>
<feature type="compositionally biased region" description="Basic and acidic residues" evidence="22">
    <location>
        <begin position="983"/>
        <end position="995"/>
    </location>
</feature>
<dbReference type="PANTHER" id="PTHR45629:SF7">
    <property type="entry name" value="DNA EXCISION REPAIR PROTEIN ERCC-6-RELATED"/>
    <property type="match status" value="1"/>
</dbReference>
<keyword evidence="26" id="KW-1185">Reference proteome</keyword>
<feature type="compositionally biased region" description="Basic residues" evidence="22">
    <location>
        <begin position="1033"/>
        <end position="1048"/>
    </location>
</feature>
<dbReference type="InterPro" id="IPR027417">
    <property type="entry name" value="P-loop_NTPase"/>
</dbReference>
<comment type="subcellular location">
    <subcellularLocation>
        <location evidence="1">Nucleus</location>
    </subcellularLocation>
</comment>
<evidence type="ECO:0000256" key="3">
    <source>
        <dbReference type="ARBA" id="ARBA00011467"/>
    </source>
</evidence>
<feature type="compositionally biased region" description="Basic residues" evidence="22">
    <location>
        <begin position="191"/>
        <end position="201"/>
    </location>
</feature>
<dbReference type="FunFam" id="3.40.50.300:FF:000863">
    <property type="entry name" value="DNA excision repair protein ERCC-6"/>
    <property type="match status" value="1"/>
</dbReference>
<feature type="region of interest" description="Disordered" evidence="22">
    <location>
        <begin position="946"/>
        <end position="1052"/>
    </location>
</feature>
<dbReference type="GO" id="GO:0016787">
    <property type="term" value="F:hydrolase activity"/>
    <property type="evidence" value="ECO:0007669"/>
    <property type="project" value="UniProtKB-KW"/>
</dbReference>
<dbReference type="Pfam" id="PF00176">
    <property type="entry name" value="SNF2-rel_dom"/>
    <property type="match status" value="1"/>
</dbReference>
<evidence type="ECO:0000256" key="10">
    <source>
        <dbReference type="ARBA" id="ARBA00022806"/>
    </source>
</evidence>
<comment type="subunit">
    <text evidence="3">Interacts (via N-terminus) with spn-A/Rad51.</text>
</comment>
<dbReference type="InterPro" id="IPR001650">
    <property type="entry name" value="Helicase_C-like"/>
</dbReference>
<evidence type="ECO:0000256" key="7">
    <source>
        <dbReference type="ARBA" id="ARBA00022763"/>
    </source>
</evidence>
<dbReference type="Gene3D" id="3.40.50.10810">
    <property type="entry name" value="Tandem AAA-ATPase domain"/>
    <property type="match status" value="1"/>
</dbReference>
<feature type="compositionally biased region" description="Basic residues" evidence="22">
    <location>
        <begin position="220"/>
        <end position="229"/>
    </location>
</feature>
<dbReference type="SMART" id="SM00487">
    <property type="entry name" value="DEXDc"/>
    <property type="match status" value="1"/>
</dbReference>
<gene>
    <name evidence="25" type="ORF">BEMITA_LOCUS10540</name>
</gene>
<keyword evidence="7" id="KW-0227">DNA damage</keyword>
<dbReference type="KEGG" id="btab:109034425"/>
<dbReference type="GO" id="GO:0006283">
    <property type="term" value="P:transcription-coupled nucleotide-excision repair"/>
    <property type="evidence" value="ECO:0007669"/>
    <property type="project" value="TreeGrafter"/>
</dbReference>
<evidence type="ECO:0000256" key="22">
    <source>
        <dbReference type="SAM" id="MobiDB-lite"/>
    </source>
</evidence>
<dbReference type="Pfam" id="PF00271">
    <property type="entry name" value="Helicase_C"/>
    <property type="match status" value="1"/>
</dbReference>
<evidence type="ECO:0000256" key="4">
    <source>
        <dbReference type="ARBA" id="ARBA00015341"/>
    </source>
</evidence>
<keyword evidence="13" id="KW-0234">DNA repair</keyword>
<evidence type="ECO:0000256" key="5">
    <source>
        <dbReference type="ARBA" id="ARBA00022618"/>
    </source>
</evidence>
<feature type="compositionally biased region" description="Polar residues" evidence="22">
    <location>
        <begin position="950"/>
        <end position="981"/>
    </location>
</feature>
<keyword evidence="14" id="KW-0539">Nucleus</keyword>
<feature type="domain" description="Helicase C-terminal" evidence="24">
    <location>
        <begin position="714"/>
        <end position="873"/>
    </location>
</feature>
<dbReference type="GO" id="GO:0008094">
    <property type="term" value="F:ATP-dependent activity, acting on DNA"/>
    <property type="evidence" value="ECO:0007669"/>
    <property type="project" value="TreeGrafter"/>
</dbReference>